<keyword evidence="4" id="KW-1185">Reference proteome</keyword>
<keyword evidence="3" id="KW-0418">Kinase</keyword>
<reference evidence="3 4" key="1">
    <citation type="submission" date="2017-02" db="EMBL/GenBank/DDBJ databases">
        <authorList>
            <person name="Peterson S.W."/>
        </authorList>
    </citation>
    <scope>NUCLEOTIDE SEQUENCE [LARGE SCALE GENOMIC DNA]</scope>
    <source>
        <strain evidence="3 4">ATCC BAA-1030</strain>
    </source>
</reference>
<dbReference type="InterPro" id="IPR036890">
    <property type="entry name" value="HATPase_C_sf"/>
</dbReference>
<dbReference type="Gene3D" id="3.30.565.10">
    <property type="entry name" value="Histidine kinase-like ATPase, C-terminal domain"/>
    <property type="match status" value="1"/>
</dbReference>
<feature type="transmembrane region" description="Helical" evidence="1">
    <location>
        <begin position="108"/>
        <end position="129"/>
    </location>
</feature>
<dbReference type="EMBL" id="FUXI01000002">
    <property type="protein sequence ID" value="SJZ41103.1"/>
    <property type="molecule type" value="Genomic_DNA"/>
</dbReference>
<dbReference type="AlphaFoldDB" id="A0A1T4KFI7"/>
<dbReference type="PANTHER" id="PTHR40448">
    <property type="entry name" value="TWO-COMPONENT SENSOR HISTIDINE KINASE"/>
    <property type="match status" value="1"/>
</dbReference>
<dbReference type="RefSeq" id="WP_078806204.1">
    <property type="nucleotide sequence ID" value="NZ_FUXI01000002.1"/>
</dbReference>
<evidence type="ECO:0000259" key="2">
    <source>
        <dbReference type="Pfam" id="PF14501"/>
    </source>
</evidence>
<evidence type="ECO:0000313" key="4">
    <source>
        <dbReference type="Proteomes" id="UP000190328"/>
    </source>
</evidence>
<feature type="domain" description="Sensor histidine kinase NatK-like C-terminal" evidence="2">
    <location>
        <begin position="330"/>
        <end position="432"/>
    </location>
</feature>
<dbReference type="GO" id="GO:0042802">
    <property type="term" value="F:identical protein binding"/>
    <property type="evidence" value="ECO:0007669"/>
    <property type="project" value="TreeGrafter"/>
</dbReference>
<evidence type="ECO:0000313" key="3">
    <source>
        <dbReference type="EMBL" id="SJZ41103.1"/>
    </source>
</evidence>
<dbReference type="Proteomes" id="UP000190328">
    <property type="component" value="Unassembled WGS sequence"/>
</dbReference>
<organism evidence="3 4">
    <name type="scientific">Pilibacter termitis</name>
    <dbReference type="NCBI Taxonomy" id="263852"/>
    <lineage>
        <taxon>Bacteria</taxon>
        <taxon>Bacillati</taxon>
        <taxon>Bacillota</taxon>
        <taxon>Bacilli</taxon>
        <taxon>Lactobacillales</taxon>
        <taxon>Enterococcaceae</taxon>
        <taxon>Pilibacter</taxon>
    </lineage>
</organism>
<keyword evidence="1" id="KW-0812">Transmembrane</keyword>
<dbReference type="GO" id="GO:0016301">
    <property type="term" value="F:kinase activity"/>
    <property type="evidence" value="ECO:0007669"/>
    <property type="project" value="UniProtKB-KW"/>
</dbReference>
<feature type="transmembrane region" description="Helical" evidence="1">
    <location>
        <begin position="7"/>
        <end position="25"/>
    </location>
</feature>
<dbReference type="Pfam" id="PF14501">
    <property type="entry name" value="HATPase_c_5"/>
    <property type="match status" value="1"/>
</dbReference>
<feature type="transmembrane region" description="Helical" evidence="1">
    <location>
        <begin position="77"/>
        <end position="102"/>
    </location>
</feature>
<keyword evidence="3" id="KW-0808">Transferase</keyword>
<keyword evidence="1" id="KW-1133">Transmembrane helix</keyword>
<evidence type="ECO:0000256" key="1">
    <source>
        <dbReference type="SAM" id="Phobius"/>
    </source>
</evidence>
<keyword evidence="1" id="KW-0472">Membrane</keyword>
<feature type="transmembrane region" description="Helical" evidence="1">
    <location>
        <begin position="183"/>
        <end position="204"/>
    </location>
</feature>
<dbReference type="STRING" id="263852.SAMN02745116_00227"/>
<gene>
    <name evidence="3" type="ORF">SAMN02745116_00227</name>
</gene>
<dbReference type="OrthoDB" id="1656061at2"/>
<accession>A0A1T4KFI7</accession>
<dbReference type="SUPFAM" id="SSF55874">
    <property type="entry name" value="ATPase domain of HSP90 chaperone/DNA topoisomerase II/histidine kinase"/>
    <property type="match status" value="1"/>
</dbReference>
<sequence>MNEVLMMLIAIPVETALYLLIYQTISSYRVKWLDFLGSSFLLFSGSYLFQNFIVLLFVALMYAVTRKRYPEDNKQLQFLYCIYTYLYLALFAYPMQLLLWYASGESDIISCLGILFHSPLLYGVNYWIMKKVGFSRLNFLKKHIDLFSQKQLLVVNIIFSLLFFAQISSYVIENNFFPNGSPIRMFTIPTFILVASICIVVLNFKIKELNGNLLRDMSERQIRELSVYVKEVENLYNEVRSFRHDYKNTLISMNEVVKSKDVEKIQKYYHEILHKQGLALENKKYYIAKLENMEFLPLKSLLMATISKAQKQGVHVMIEVEMRITHVYMPALDFIRVCSVLLDNAREAAAESEEKLVHIAIFIYEDALQFHVKNSYKGKPIKVSEVMKLGYTTKGPNRGSGLTIVENIMKNYFHIQLGTKCSQKEFIQQLSIRKNDNF</sequence>
<feature type="transmembrane region" description="Helical" evidence="1">
    <location>
        <begin position="150"/>
        <end position="171"/>
    </location>
</feature>
<name>A0A1T4KFI7_9ENTE</name>
<protein>
    <submittedName>
        <fullName evidence="3">Two-component system, AgrA family, sensor histidine kinase AgrC</fullName>
    </submittedName>
</protein>
<dbReference type="InterPro" id="IPR032834">
    <property type="entry name" value="NatK-like_C"/>
</dbReference>
<dbReference type="PANTHER" id="PTHR40448:SF1">
    <property type="entry name" value="TWO-COMPONENT SENSOR HISTIDINE KINASE"/>
    <property type="match status" value="1"/>
</dbReference>
<feature type="transmembrane region" description="Helical" evidence="1">
    <location>
        <begin position="45"/>
        <end position="65"/>
    </location>
</feature>
<proteinExistence type="predicted"/>